<dbReference type="Proteomes" id="UP000005239">
    <property type="component" value="Unassembled WGS sequence"/>
</dbReference>
<dbReference type="OrthoDB" id="1697570at2759"/>
<protein>
    <submittedName>
        <fullName evidence="3">Uncharacterized protein</fullName>
    </submittedName>
</protein>
<keyword evidence="2" id="KW-0687">Ribonucleoprotein</keyword>
<dbReference type="GO" id="GO:1990904">
    <property type="term" value="C:ribonucleoprotein complex"/>
    <property type="evidence" value="ECO:0007669"/>
    <property type="project" value="UniProtKB-KW"/>
</dbReference>
<dbReference type="AlphaFoldDB" id="A0A2A6CWC9"/>
<name>A0A2A6CWC9_PRIPA</name>
<evidence type="ECO:0000256" key="2">
    <source>
        <dbReference type="ARBA" id="ARBA00023274"/>
    </source>
</evidence>
<evidence type="ECO:0000313" key="3">
    <source>
        <dbReference type="EnsemblMetazoa" id="PPA36370.1"/>
    </source>
</evidence>
<dbReference type="InterPro" id="IPR022801">
    <property type="entry name" value="Ribosomal_uS4"/>
</dbReference>
<dbReference type="GO" id="GO:0019843">
    <property type="term" value="F:rRNA binding"/>
    <property type="evidence" value="ECO:0007669"/>
    <property type="project" value="InterPro"/>
</dbReference>
<reference evidence="3" key="2">
    <citation type="submission" date="2022-06" db="UniProtKB">
        <authorList>
            <consortium name="EnsemblMetazoa"/>
        </authorList>
    </citation>
    <scope>IDENTIFICATION</scope>
    <source>
        <strain evidence="3">PS312</strain>
    </source>
</reference>
<gene>
    <name evidence="3" type="primary">WBGene00274739</name>
</gene>
<dbReference type="EnsemblMetazoa" id="PPA36370.1">
    <property type="protein sequence ID" value="PPA36370.1"/>
    <property type="gene ID" value="WBGene00274739"/>
</dbReference>
<evidence type="ECO:0000256" key="1">
    <source>
        <dbReference type="ARBA" id="ARBA00007465"/>
    </source>
</evidence>
<organism evidence="3 4">
    <name type="scientific">Pristionchus pacificus</name>
    <name type="common">Parasitic nematode worm</name>
    <dbReference type="NCBI Taxonomy" id="54126"/>
    <lineage>
        <taxon>Eukaryota</taxon>
        <taxon>Metazoa</taxon>
        <taxon>Ecdysozoa</taxon>
        <taxon>Nematoda</taxon>
        <taxon>Chromadorea</taxon>
        <taxon>Rhabditida</taxon>
        <taxon>Rhabditina</taxon>
        <taxon>Diplogasteromorpha</taxon>
        <taxon>Diplogasteroidea</taxon>
        <taxon>Neodiplogasteridae</taxon>
        <taxon>Pristionchus</taxon>
    </lineage>
</organism>
<keyword evidence="4" id="KW-1185">Reference proteome</keyword>
<accession>A0A2A6CWC9</accession>
<evidence type="ECO:0000313" key="4">
    <source>
        <dbReference type="Proteomes" id="UP000005239"/>
    </source>
</evidence>
<dbReference type="PANTHER" id="PTHR11831:SF5">
    <property type="entry name" value="40S RIBOSOMAL PROTEIN S9"/>
    <property type="match status" value="1"/>
</dbReference>
<reference evidence="4" key="1">
    <citation type="journal article" date="2008" name="Nat. Genet.">
        <title>The Pristionchus pacificus genome provides a unique perspective on nematode lifestyle and parasitism.</title>
        <authorList>
            <person name="Dieterich C."/>
            <person name="Clifton S.W."/>
            <person name="Schuster L.N."/>
            <person name="Chinwalla A."/>
            <person name="Delehaunty K."/>
            <person name="Dinkelacker I."/>
            <person name="Fulton L."/>
            <person name="Fulton R."/>
            <person name="Godfrey J."/>
            <person name="Minx P."/>
            <person name="Mitreva M."/>
            <person name="Roeseler W."/>
            <person name="Tian H."/>
            <person name="Witte H."/>
            <person name="Yang S.P."/>
            <person name="Wilson R.K."/>
            <person name="Sommer R.J."/>
        </authorList>
    </citation>
    <scope>NUCLEOTIDE SEQUENCE [LARGE SCALE GENOMIC DNA]</scope>
    <source>
        <strain evidence="4">PS312</strain>
    </source>
</reference>
<accession>A0A8R1UQD7</accession>
<proteinExistence type="inferred from homology"/>
<dbReference type="PANTHER" id="PTHR11831">
    <property type="entry name" value="30S 40S RIBOSOMAL PROTEIN"/>
    <property type="match status" value="1"/>
</dbReference>
<sequence>MKLDYVLDLRAEDFLERRLQSQAFFCFILLSQSVFKLGLLKSIHHAHVLIRQKDI</sequence>
<comment type="similarity">
    <text evidence="1">Belongs to the universal ribosomal protein uS4 family.</text>
</comment>